<evidence type="ECO:0000313" key="1">
    <source>
        <dbReference type="EMBL" id="SNV36578.1"/>
    </source>
</evidence>
<proteinExistence type="predicted"/>
<dbReference type="InterPro" id="IPR032627">
    <property type="entry name" value="DUF4876"/>
</dbReference>
<evidence type="ECO:0008006" key="3">
    <source>
        <dbReference type="Google" id="ProtNLM"/>
    </source>
</evidence>
<gene>
    <name evidence="1" type="ORF">SAMEA4412673_00159</name>
</gene>
<protein>
    <recommendedName>
        <fullName evidence="3">DUF4876 domain-containing protein</fullName>
    </recommendedName>
</protein>
<evidence type="ECO:0000313" key="2">
    <source>
        <dbReference type="Proteomes" id="UP000215355"/>
    </source>
</evidence>
<organism evidence="1 2">
    <name type="scientific">Sphingobacterium mizutaii</name>
    <dbReference type="NCBI Taxonomy" id="1010"/>
    <lineage>
        <taxon>Bacteria</taxon>
        <taxon>Pseudomonadati</taxon>
        <taxon>Bacteroidota</taxon>
        <taxon>Sphingobacteriia</taxon>
        <taxon>Sphingobacteriales</taxon>
        <taxon>Sphingobacteriaceae</taxon>
        <taxon>Sphingobacterium</taxon>
    </lineage>
</organism>
<dbReference type="KEGG" id="smiz:4412673_00159"/>
<dbReference type="AlphaFoldDB" id="A0AAJ4X835"/>
<dbReference type="Proteomes" id="UP000215355">
    <property type="component" value="Chromosome 1"/>
</dbReference>
<sequence length="393" mass="43186">MMILCLMLLGMSSCMKDDFLESRSEVLIAVNKSSLQGEYKLNNVRITLQETNTEVTTAATLVEGADTAKTTLAYGTYTATLDGDIVIKVGDKDKAMKIKARKEGIVVNAANTSISLETFLSDPTANFVFKEIFFTGTSTEAGKLYNGDKYFILHNNSSDTLYADGLFIAQSDFLTVNRRNYTPDVMKDAFTSKQIIMIPGTGRQHPVAPGDDLIIANNAIDHTQVNPKSFDLSKADFEIELIGTINIDNPSVPNAINVSGNLLMHNNGHQSYVMGRFPEGVTIEKFKAENAYSYSYIAESGREMKFDSFKIPNSYITDAVNVSAKTTFAWLVTDSSLDMGWTYASQALGDDTRFGKSVIRKSIGNLENGKPYLKDTNNSTEDFIPSSKALLLP</sequence>
<dbReference type="EMBL" id="LT906468">
    <property type="protein sequence ID" value="SNV36578.1"/>
    <property type="molecule type" value="Genomic_DNA"/>
</dbReference>
<name>A0AAJ4X835_9SPHI</name>
<reference evidence="1 2" key="1">
    <citation type="submission" date="2017-06" db="EMBL/GenBank/DDBJ databases">
        <authorList>
            <consortium name="Pathogen Informatics"/>
        </authorList>
    </citation>
    <scope>NUCLEOTIDE SEQUENCE [LARGE SCALE GENOMIC DNA]</scope>
    <source>
        <strain evidence="1 2">NCTC12149</strain>
    </source>
</reference>
<accession>A0AAJ4X835</accession>
<dbReference type="Pfam" id="PF16215">
    <property type="entry name" value="DUF4876"/>
    <property type="match status" value="1"/>
</dbReference>